<feature type="transmembrane region" description="Helical" evidence="9">
    <location>
        <begin position="295"/>
        <end position="315"/>
    </location>
</feature>
<dbReference type="InParanoid" id="A0A0U5JCD8"/>
<accession>A0A0U5JCD8</accession>
<dbReference type="InterPro" id="IPR006667">
    <property type="entry name" value="SLC41_membr_dom"/>
</dbReference>
<comment type="subcellular location">
    <subcellularLocation>
        <location evidence="1">Membrane</location>
        <topology evidence="1">Multi-pass membrane protein</topology>
    </subcellularLocation>
</comment>
<reference evidence="12" key="1">
    <citation type="submission" date="2015-09" db="EMBL/GenBank/DDBJ databases">
        <authorList>
            <person name="Bertelli C."/>
        </authorList>
    </citation>
    <scope>NUCLEOTIDE SEQUENCE [LARGE SCALE GENOMIC DNA]</scope>
    <source>
        <strain evidence="12">KNic</strain>
    </source>
</reference>
<protein>
    <submittedName>
        <fullName evidence="11">Putative Mg2+ transporter</fullName>
    </submittedName>
</protein>
<evidence type="ECO:0000313" key="11">
    <source>
        <dbReference type="EMBL" id="CUI16781.1"/>
    </source>
</evidence>
<gene>
    <name evidence="11" type="primary">mgte3</name>
    <name evidence="11" type="ORF">PNK_1164</name>
</gene>
<evidence type="ECO:0000313" key="12">
    <source>
        <dbReference type="Proteomes" id="UP000069902"/>
    </source>
</evidence>
<dbReference type="PATRIC" id="fig|389348.3.peg.1283"/>
<dbReference type="Pfam" id="PF01769">
    <property type="entry name" value="MgtE"/>
    <property type="match status" value="1"/>
</dbReference>
<sequence length="388" mass="44529">MISHLRDEKDWTIAACELTSCHCSSFDCSKDLLSLVWGKESFSQKYSMSFDINYPLSAAELQAPIKNYCSEAETVFHINTTIAELLLILRTKKIRHDIYYFYAVDDYNRLYGVIPTRDILSTSPEKQLIEIVDEDIITLYEGASVEHALKILTEHQYLSVPIVDDEYRLLGVFEIAPADIHFMKRYKKRPMKEIQDIFQLIGFSIEKNKLNSKWTEYRYRLPWLLGNLFAGLACAAIAAFFQLTLAKFVLLALFIPLVLTLSESISMQSMTISLQFLHHGRISWKDTLRRIAREWWVSMFLGLTCGLLLILYYTFNYDQNWYPDLAAISIATSIFLSMCLAASFGTLFPLVLHHLSLDPKIAAGPVVLMMTDIMTTAVYLGISTWLLL</sequence>
<dbReference type="GO" id="GO:0016020">
    <property type="term" value="C:membrane"/>
    <property type="evidence" value="ECO:0007669"/>
    <property type="project" value="UniProtKB-SubCell"/>
</dbReference>
<dbReference type="STRING" id="389348.PNK_1164"/>
<proteinExistence type="inferred from homology"/>
<dbReference type="Gene3D" id="1.10.357.20">
    <property type="entry name" value="SLC41 divalent cation transporters, integral membrane domain"/>
    <property type="match status" value="1"/>
</dbReference>
<keyword evidence="7 9" id="KW-0472">Membrane</keyword>
<feature type="transmembrane region" description="Helical" evidence="9">
    <location>
        <begin position="248"/>
        <end position="274"/>
    </location>
</feature>
<comment type="similarity">
    <text evidence="2">Belongs to the SLC41A transporter family.</text>
</comment>
<dbReference type="InterPro" id="IPR036739">
    <property type="entry name" value="SLC41_membr_dom_sf"/>
</dbReference>
<feature type="domain" description="CBS" evidence="10">
    <location>
        <begin position="132"/>
        <end position="191"/>
    </location>
</feature>
<evidence type="ECO:0000256" key="7">
    <source>
        <dbReference type="ARBA" id="ARBA00023136"/>
    </source>
</evidence>
<dbReference type="PROSITE" id="PS51371">
    <property type="entry name" value="CBS"/>
    <property type="match status" value="1"/>
</dbReference>
<keyword evidence="12" id="KW-1185">Reference proteome</keyword>
<keyword evidence="8" id="KW-0129">CBS domain</keyword>
<evidence type="ECO:0000259" key="10">
    <source>
        <dbReference type="PROSITE" id="PS51371"/>
    </source>
</evidence>
<evidence type="ECO:0000256" key="2">
    <source>
        <dbReference type="ARBA" id="ARBA00009749"/>
    </source>
</evidence>
<dbReference type="InterPro" id="IPR046342">
    <property type="entry name" value="CBS_dom_sf"/>
</dbReference>
<feature type="transmembrane region" description="Helical" evidence="9">
    <location>
        <begin position="221"/>
        <end position="242"/>
    </location>
</feature>
<dbReference type="InterPro" id="IPR006669">
    <property type="entry name" value="MgtE_transporter"/>
</dbReference>
<dbReference type="GO" id="GO:0015095">
    <property type="term" value="F:magnesium ion transmembrane transporter activity"/>
    <property type="evidence" value="ECO:0007669"/>
    <property type="project" value="InterPro"/>
</dbReference>
<evidence type="ECO:0000256" key="6">
    <source>
        <dbReference type="ARBA" id="ARBA00022989"/>
    </source>
</evidence>
<evidence type="ECO:0000256" key="5">
    <source>
        <dbReference type="ARBA" id="ARBA00022842"/>
    </source>
</evidence>
<dbReference type="InterPro" id="IPR000644">
    <property type="entry name" value="CBS_dom"/>
</dbReference>
<dbReference type="SUPFAM" id="SSF54631">
    <property type="entry name" value="CBS-domain pair"/>
    <property type="match status" value="1"/>
</dbReference>
<evidence type="ECO:0000256" key="8">
    <source>
        <dbReference type="PROSITE-ProRule" id="PRU00703"/>
    </source>
</evidence>
<dbReference type="KEGG" id="pnl:PNK_1164"/>
<evidence type="ECO:0000256" key="4">
    <source>
        <dbReference type="ARBA" id="ARBA00022692"/>
    </source>
</evidence>
<keyword evidence="5" id="KW-0460">Magnesium</keyword>
<feature type="transmembrane region" description="Helical" evidence="9">
    <location>
        <begin position="364"/>
        <end position="387"/>
    </location>
</feature>
<dbReference type="AlphaFoldDB" id="A0A0U5JCD8"/>
<dbReference type="Gene3D" id="3.10.580.10">
    <property type="entry name" value="CBS-domain"/>
    <property type="match status" value="1"/>
</dbReference>
<dbReference type="Proteomes" id="UP000069902">
    <property type="component" value="Chromosome cPNK"/>
</dbReference>
<keyword evidence="4 9" id="KW-0812">Transmembrane</keyword>
<dbReference type="EMBL" id="LN879502">
    <property type="protein sequence ID" value="CUI16781.1"/>
    <property type="molecule type" value="Genomic_DNA"/>
</dbReference>
<keyword evidence="3" id="KW-0813">Transport</keyword>
<keyword evidence="6 9" id="KW-1133">Transmembrane helix</keyword>
<evidence type="ECO:0000256" key="3">
    <source>
        <dbReference type="ARBA" id="ARBA00022448"/>
    </source>
</evidence>
<name>A0A0U5JCD8_9BACT</name>
<organism evidence="11 12">
    <name type="scientific">Candidatus Protochlamydia naegleriophila</name>
    <dbReference type="NCBI Taxonomy" id="389348"/>
    <lineage>
        <taxon>Bacteria</taxon>
        <taxon>Pseudomonadati</taxon>
        <taxon>Chlamydiota</taxon>
        <taxon>Chlamydiia</taxon>
        <taxon>Parachlamydiales</taxon>
        <taxon>Parachlamydiaceae</taxon>
        <taxon>Candidatus Protochlamydia</taxon>
    </lineage>
</organism>
<dbReference type="SUPFAM" id="SSF161093">
    <property type="entry name" value="MgtE membrane domain-like"/>
    <property type="match status" value="1"/>
</dbReference>
<dbReference type="SMART" id="SM00116">
    <property type="entry name" value="CBS"/>
    <property type="match status" value="2"/>
</dbReference>
<dbReference type="Pfam" id="PF00571">
    <property type="entry name" value="CBS"/>
    <property type="match status" value="2"/>
</dbReference>
<dbReference type="PANTHER" id="PTHR43773">
    <property type="entry name" value="MAGNESIUM TRANSPORTER MGTE"/>
    <property type="match status" value="1"/>
</dbReference>
<evidence type="ECO:0000256" key="1">
    <source>
        <dbReference type="ARBA" id="ARBA00004141"/>
    </source>
</evidence>
<feature type="transmembrane region" description="Helical" evidence="9">
    <location>
        <begin position="327"/>
        <end position="352"/>
    </location>
</feature>
<evidence type="ECO:0000256" key="9">
    <source>
        <dbReference type="SAM" id="Phobius"/>
    </source>
</evidence>
<dbReference type="PANTHER" id="PTHR43773:SF1">
    <property type="entry name" value="MAGNESIUM TRANSPORTER MGTE"/>
    <property type="match status" value="1"/>
</dbReference>